<evidence type="ECO:0000256" key="12">
    <source>
        <dbReference type="PIRNR" id="PIRNR015601"/>
    </source>
</evidence>
<dbReference type="CDD" id="cd18084">
    <property type="entry name" value="RsmE-like"/>
    <property type="match status" value="1"/>
</dbReference>
<evidence type="ECO:0000259" key="13">
    <source>
        <dbReference type="Pfam" id="PF04452"/>
    </source>
</evidence>
<dbReference type="PANTHER" id="PTHR30027:SF3">
    <property type="entry name" value="16S RRNA (URACIL(1498)-N(3))-METHYLTRANSFERASE"/>
    <property type="match status" value="1"/>
</dbReference>
<evidence type="ECO:0000256" key="3">
    <source>
        <dbReference type="ARBA" id="ARBA00012328"/>
    </source>
</evidence>
<protein>
    <recommendedName>
        <fullName evidence="4 12">Ribosomal RNA small subunit methyltransferase E</fullName>
        <ecNumber evidence="3 12">2.1.1.193</ecNumber>
    </recommendedName>
</protein>
<evidence type="ECO:0000256" key="5">
    <source>
        <dbReference type="ARBA" id="ARBA00022490"/>
    </source>
</evidence>
<comment type="caution">
    <text evidence="14">The sequence shown here is derived from an EMBL/GenBank/DDBJ whole genome shotgun (WGS) entry which is preliminary data.</text>
</comment>
<dbReference type="InterPro" id="IPR015947">
    <property type="entry name" value="PUA-like_sf"/>
</dbReference>
<keyword evidence="5 12" id="KW-0963">Cytoplasm</keyword>
<dbReference type="InterPro" id="IPR006700">
    <property type="entry name" value="RsmE"/>
</dbReference>
<gene>
    <name evidence="14" type="ORF">BTE48_12310</name>
</gene>
<dbReference type="GO" id="GO:0070042">
    <property type="term" value="F:rRNA (uridine-N3-)-methyltransferase activity"/>
    <property type="evidence" value="ECO:0007669"/>
    <property type="project" value="TreeGrafter"/>
</dbReference>
<dbReference type="Proteomes" id="UP000191418">
    <property type="component" value="Unassembled WGS sequence"/>
</dbReference>
<keyword evidence="8 12" id="KW-0808">Transferase</keyword>
<dbReference type="EMBL" id="MTSM01000018">
    <property type="protein sequence ID" value="OPX54799.1"/>
    <property type="molecule type" value="Genomic_DNA"/>
</dbReference>
<dbReference type="Pfam" id="PF04452">
    <property type="entry name" value="Methyltrans_RNA"/>
    <property type="match status" value="1"/>
</dbReference>
<evidence type="ECO:0000256" key="1">
    <source>
        <dbReference type="ARBA" id="ARBA00004496"/>
    </source>
</evidence>
<evidence type="ECO:0000256" key="11">
    <source>
        <dbReference type="ARBA" id="ARBA00047944"/>
    </source>
</evidence>
<dbReference type="InterPro" id="IPR029026">
    <property type="entry name" value="tRNA_m1G_MTases_N"/>
</dbReference>
<keyword evidence="6 12" id="KW-0698">rRNA processing</keyword>
<keyword evidence="9 12" id="KW-0949">S-adenosyl-L-methionine</keyword>
<dbReference type="GO" id="GO:0070475">
    <property type="term" value="P:rRNA base methylation"/>
    <property type="evidence" value="ECO:0007669"/>
    <property type="project" value="TreeGrafter"/>
</dbReference>
<keyword evidence="15" id="KW-1185">Reference proteome</keyword>
<evidence type="ECO:0000256" key="10">
    <source>
        <dbReference type="ARBA" id="ARBA00025699"/>
    </source>
</evidence>
<dbReference type="InterPro" id="IPR029028">
    <property type="entry name" value="Alpha/beta_knot_MTases"/>
</dbReference>
<keyword evidence="7 12" id="KW-0489">Methyltransferase</keyword>
<proteinExistence type="inferred from homology"/>
<evidence type="ECO:0000256" key="8">
    <source>
        <dbReference type="ARBA" id="ARBA00022679"/>
    </source>
</evidence>
<dbReference type="PANTHER" id="PTHR30027">
    <property type="entry name" value="RIBOSOMAL RNA SMALL SUBUNIT METHYLTRANSFERASE E"/>
    <property type="match status" value="1"/>
</dbReference>
<dbReference type="Gene3D" id="3.40.1280.10">
    <property type="match status" value="1"/>
</dbReference>
<evidence type="ECO:0000313" key="15">
    <source>
        <dbReference type="Proteomes" id="UP000191418"/>
    </source>
</evidence>
<sequence>MNLVLLFNTDFIADDQVQLTDRRFEHIQQVHRAQVGDQLTVGLLNGQVGTGLILSLEDHAIVMSVSFHKAPPAPLPLTLILALPRPRMLGRTLQHISTLGVKKLILLNTQRVEKSYWMSPVLKPEKVEEHLILGLEQAKDTLMPELILEKNFQAFVEQRLPDLCQNSLGLVAHPGVPDACPRAVTEQTTLAIGPEGGFIPTEIQQLTAAGLKPVHMGDRIMRVETAVTALLARIF</sequence>
<organism evidence="14 15">
    <name type="scientific">Oceanospirillum multiglobuliferum</name>
    <dbReference type="NCBI Taxonomy" id="64969"/>
    <lineage>
        <taxon>Bacteria</taxon>
        <taxon>Pseudomonadati</taxon>
        <taxon>Pseudomonadota</taxon>
        <taxon>Gammaproteobacteria</taxon>
        <taxon>Oceanospirillales</taxon>
        <taxon>Oceanospirillaceae</taxon>
        <taxon>Oceanospirillum</taxon>
    </lineage>
</organism>
<dbReference type="RefSeq" id="WP_078745948.1">
    <property type="nucleotide sequence ID" value="NZ_FUXG01000017.1"/>
</dbReference>
<dbReference type="EC" id="2.1.1.193" evidence="3 12"/>
<evidence type="ECO:0000256" key="4">
    <source>
        <dbReference type="ARBA" id="ARBA00013673"/>
    </source>
</evidence>
<dbReference type="PIRSF" id="PIRSF015601">
    <property type="entry name" value="MTase_slr0722"/>
    <property type="match status" value="1"/>
</dbReference>
<evidence type="ECO:0000256" key="2">
    <source>
        <dbReference type="ARBA" id="ARBA00005528"/>
    </source>
</evidence>
<feature type="domain" description="Ribosomal RNA small subunit methyltransferase E methyltransferase" evidence="13">
    <location>
        <begin position="72"/>
        <end position="234"/>
    </location>
</feature>
<comment type="similarity">
    <text evidence="2 12">Belongs to the RNA methyltransferase RsmE family.</text>
</comment>
<evidence type="ECO:0000313" key="14">
    <source>
        <dbReference type="EMBL" id="OPX54799.1"/>
    </source>
</evidence>
<dbReference type="NCBIfam" id="TIGR00046">
    <property type="entry name" value="RsmE family RNA methyltransferase"/>
    <property type="match status" value="1"/>
</dbReference>
<comment type="function">
    <text evidence="10 12">Specifically methylates the N3 position of the uracil ring of uridine 1498 (m3U1498) in 16S rRNA. Acts on the fully assembled 30S ribosomal subunit.</text>
</comment>
<dbReference type="InterPro" id="IPR046886">
    <property type="entry name" value="RsmE_MTase_dom"/>
</dbReference>
<dbReference type="GO" id="GO:0005737">
    <property type="term" value="C:cytoplasm"/>
    <property type="evidence" value="ECO:0007669"/>
    <property type="project" value="UniProtKB-SubCell"/>
</dbReference>
<comment type="subcellular location">
    <subcellularLocation>
        <location evidence="1 12">Cytoplasm</location>
    </subcellularLocation>
</comment>
<name>A0A1T4RI76_9GAMM</name>
<dbReference type="SUPFAM" id="SSF75217">
    <property type="entry name" value="alpha/beta knot"/>
    <property type="match status" value="1"/>
</dbReference>
<evidence type="ECO:0000256" key="7">
    <source>
        <dbReference type="ARBA" id="ARBA00022603"/>
    </source>
</evidence>
<accession>A0A1T4RI76</accession>
<dbReference type="STRING" id="64969.SAMN02745127_02391"/>
<dbReference type="OrthoDB" id="9815641at2"/>
<dbReference type="AlphaFoldDB" id="A0A1T4RI76"/>
<dbReference type="NCBIfam" id="NF008700">
    <property type="entry name" value="PRK11713.5-4"/>
    <property type="match status" value="1"/>
</dbReference>
<reference evidence="14 15" key="1">
    <citation type="submission" date="2017-01" db="EMBL/GenBank/DDBJ databases">
        <title>Genome Sequencing of a Marine Spirillum, Oceanospirillum multiglobuliferum ATCC 33336, from Japan.</title>
        <authorList>
            <person name="Carney J.G."/>
            <person name="Trachtenberg A.M."/>
            <person name="Rheaume B.A."/>
            <person name="Linnane J.D."/>
            <person name="Pitts N.L."/>
            <person name="Mykles D.L."/>
            <person name="Maclea K.S."/>
        </authorList>
    </citation>
    <scope>NUCLEOTIDE SEQUENCE [LARGE SCALE GENOMIC DNA]</scope>
    <source>
        <strain evidence="14 15">ATCC 33336</strain>
    </source>
</reference>
<evidence type="ECO:0000256" key="9">
    <source>
        <dbReference type="ARBA" id="ARBA00022691"/>
    </source>
</evidence>
<dbReference type="SUPFAM" id="SSF88697">
    <property type="entry name" value="PUA domain-like"/>
    <property type="match status" value="1"/>
</dbReference>
<comment type="catalytic activity">
    <reaction evidence="11 12">
        <text>uridine(1498) in 16S rRNA + S-adenosyl-L-methionine = N(3)-methyluridine(1498) in 16S rRNA + S-adenosyl-L-homocysteine + H(+)</text>
        <dbReference type="Rhea" id="RHEA:42920"/>
        <dbReference type="Rhea" id="RHEA-COMP:10283"/>
        <dbReference type="Rhea" id="RHEA-COMP:10284"/>
        <dbReference type="ChEBI" id="CHEBI:15378"/>
        <dbReference type="ChEBI" id="CHEBI:57856"/>
        <dbReference type="ChEBI" id="CHEBI:59789"/>
        <dbReference type="ChEBI" id="CHEBI:65315"/>
        <dbReference type="ChEBI" id="CHEBI:74502"/>
        <dbReference type="EC" id="2.1.1.193"/>
    </reaction>
</comment>
<evidence type="ECO:0000256" key="6">
    <source>
        <dbReference type="ARBA" id="ARBA00022552"/>
    </source>
</evidence>